<name>A0ABQ8T0Q8_PERAM</name>
<organism evidence="2 3">
    <name type="scientific">Periplaneta americana</name>
    <name type="common">American cockroach</name>
    <name type="synonym">Blatta americana</name>
    <dbReference type="NCBI Taxonomy" id="6978"/>
    <lineage>
        <taxon>Eukaryota</taxon>
        <taxon>Metazoa</taxon>
        <taxon>Ecdysozoa</taxon>
        <taxon>Arthropoda</taxon>
        <taxon>Hexapoda</taxon>
        <taxon>Insecta</taxon>
        <taxon>Pterygota</taxon>
        <taxon>Neoptera</taxon>
        <taxon>Polyneoptera</taxon>
        <taxon>Dictyoptera</taxon>
        <taxon>Blattodea</taxon>
        <taxon>Blattoidea</taxon>
        <taxon>Blattidae</taxon>
        <taxon>Blattinae</taxon>
        <taxon>Periplaneta</taxon>
    </lineage>
</organism>
<dbReference type="EMBL" id="JAJSOF020000017">
    <property type="protein sequence ID" value="KAJ4440064.1"/>
    <property type="molecule type" value="Genomic_DNA"/>
</dbReference>
<gene>
    <name evidence="2" type="ORF">ANN_08195</name>
</gene>
<reference evidence="2 3" key="1">
    <citation type="journal article" date="2022" name="Allergy">
        <title>Genome assembly and annotation of Periplaneta americana reveal a comprehensive cockroach allergen profile.</title>
        <authorList>
            <person name="Wang L."/>
            <person name="Xiong Q."/>
            <person name="Saelim N."/>
            <person name="Wang L."/>
            <person name="Nong W."/>
            <person name="Wan A.T."/>
            <person name="Shi M."/>
            <person name="Liu X."/>
            <person name="Cao Q."/>
            <person name="Hui J.H.L."/>
            <person name="Sookrung N."/>
            <person name="Leung T.F."/>
            <person name="Tungtrongchitr A."/>
            <person name="Tsui S.K.W."/>
        </authorList>
    </citation>
    <scope>NUCLEOTIDE SEQUENCE [LARGE SCALE GENOMIC DNA]</scope>
    <source>
        <strain evidence="2">PWHHKU_190912</strain>
    </source>
</reference>
<dbReference type="Proteomes" id="UP001148838">
    <property type="component" value="Unassembled WGS sequence"/>
</dbReference>
<evidence type="ECO:0000313" key="3">
    <source>
        <dbReference type="Proteomes" id="UP001148838"/>
    </source>
</evidence>
<evidence type="ECO:0000313" key="2">
    <source>
        <dbReference type="EMBL" id="KAJ4440064.1"/>
    </source>
</evidence>
<sequence>MAGLCAGDNEPPGSLKAIYQCQYSYGRSYLGMAGMGRLQPSHATPDMSSLKCPSTGSPPVRRKRTRDDSTVTNAIQMGVMM</sequence>
<keyword evidence="3" id="KW-1185">Reference proteome</keyword>
<proteinExistence type="predicted"/>
<accession>A0ABQ8T0Q8</accession>
<comment type="caution">
    <text evidence="2">The sequence shown here is derived from an EMBL/GenBank/DDBJ whole genome shotgun (WGS) entry which is preliminary data.</text>
</comment>
<feature type="region of interest" description="Disordered" evidence="1">
    <location>
        <begin position="40"/>
        <end position="68"/>
    </location>
</feature>
<evidence type="ECO:0000256" key="1">
    <source>
        <dbReference type="SAM" id="MobiDB-lite"/>
    </source>
</evidence>
<protein>
    <submittedName>
        <fullName evidence="2">Uncharacterized protein</fullName>
    </submittedName>
</protein>